<keyword evidence="2" id="KW-0472">Membrane</keyword>
<protein>
    <submittedName>
        <fullName evidence="3">Uncharacterized protein</fullName>
    </submittedName>
</protein>
<feature type="compositionally biased region" description="Basic residues" evidence="1">
    <location>
        <begin position="1"/>
        <end position="12"/>
    </location>
</feature>
<feature type="compositionally biased region" description="Basic and acidic residues" evidence="1">
    <location>
        <begin position="34"/>
        <end position="48"/>
    </location>
</feature>
<dbReference type="EMBL" id="KN880444">
    <property type="protein sequence ID" value="KIY72397.1"/>
    <property type="molecule type" value="Genomic_DNA"/>
</dbReference>
<reference evidence="3 4" key="1">
    <citation type="journal article" date="2015" name="Fungal Genet. Biol.">
        <title>Evolution of novel wood decay mechanisms in Agaricales revealed by the genome sequences of Fistulina hepatica and Cylindrobasidium torrendii.</title>
        <authorList>
            <person name="Floudas D."/>
            <person name="Held B.W."/>
            <person name="Riley R."/>
            <person name="Nagy L.G."/>
            <person name="Koehler G."/>
            <person name="Ransdell A.S."/>
            <person name="Younus H."/>
            <person name="Chow J."/>
            <person name="Chiniquy J."/>
            <person name="Lipzen A."/>
            <person name="Tritt A."/>
            <person name="Sun H."/>
            <person name="Haridas S."/>
            <person name="LaButti K."/>
            <person name="Ohm R.A."/>
            <person name="Kues U."/>
            <person name="Blanchette R.A."/>
            <person name="Grigoriev I.V."/>
            <person name="Minto R.E."/>
            <person name="Hibbett D.S."/>
        </authorList>
    </citation>
    <scope>NUCLEOTIDE SEQUENCE [LARGE SCALE GENOMIC DNA]</scope>
    <source>
        <strain evidence="3 4">FP15055 ss-10</strain>
    </source>
</reference>
<evidence type="ECO:0000313" key="4">
    <source>
        <dbReference type="Proteomes" id="UP000054007"/>
    </source>
</evidence>
<evidence type="ECO:0000313" key="3">
    <source>
        <dbReference type="EMBL" id="KIY72397.1"/>
    </source>
</evidence>
<evidence type="ECO:0000256" key="1">
    <source>
        <dbReference type="SAM" id="MobiDB-lite"/>
    </source>
</evidence>
<feature type="region of interest" description="Disordered" evidence="1">
    <location>
        <begin position="1"/>
        <end position="66"/>
    </location>
</feature>
<sequence>MSPSKTLRKNRPRIPAIQTPPTWPERNSVTFPNERVDSQDTLTPDREQPTSQYFGPGSGQPGLEGRASFRAATPSSYRTPIGISPRVVEDRDSKALSAVNLTYELPPLVETVKLGWTNVTRQMAIVSSALAICSVLLLTQAQAAAAARPVLDALFVFAYASILCNIGSALCSALVEQRLAAIPYESSKEGHNPPTAGWYHGTNRLLQRYGVGPSWTVLLWYWIITFHTGVASLFVQIGIQLWIQQQSLAGKIAVSCIIGLVAAPLGLLAMYSLGKNLRNGIPQAIV</sequence>
<feature type="transmembrane region" description="Helical" evidence="2">
    <location>
        <begin position="249"/>
        <end position="271"/>
    </location>
</feature>
<name>A0A0D7BPP8_9AGAR</name>
<dbReference type="OrthoDB" id="3225366at2759"/>
<keyword evidence="4" id="KW-1185">Reference proteome</keyword>
<accession>A0A0D7BPP8</accession>
<evidence type="ECO:0000256" key="2">
    <source>
        <dbReference type="SAM" id="Phobius"/>
    </source>
</evidence>
<feature type="transmembrane region" description="Helical" evidence="2">
    <location>
        <begin position="123"/>
        <end position="147"/>
    </location>
</feature>
<keyword evidence="2" id="KW-0812">Transmembrane</keyword>
<dbReference type="AlphaFoldDB" id="A0A0D7BPP8"/>
<feature type="transmembrane region" description="Helical" evidence="2">
    <location>
        <begin position="153"/>
        <end position="175"/>
    </location>
</feature>
<feature type="transmembrane region" description="Helical" evidence="2">
    <location>
        <begin position="218"/>
        <end position="243"/>
    </location>
</feature>
<gene>
    <name evidence="3" type="ORF">CYLTODRAFT_417984</name>
</gene>
<dbReference type="Proteomes" id="UP000054007">
    <property type="component" value="Unassembled WGS sequence"/>
</dbReference>
<organism evidence="3 4">
    <name type="scientific">Cylindrobasidium torrendii FP15055 ss-10</name>
    <dbReference type="NCBI Taxonomy" id="1314674"/>
    <lineage>
        <taxon>Eukaryota</taxon>
        <taxon>Fungi</taxon>
        <taxon>Dikarya</taxon>
        <taxon>Basidiomycota</taxon>
        <taxon>Agaricomycotina</taxon>
        <taxon>Agaricomycetes</taxon>
        <taxon>Agaricomycetidae</taxon>
        <taxon>Agaricales</taxon>
        <taxon>Marasmiineae</taxon>
        <taxon>Physalacriaceae</taxon>
        <taxon>Cylindrobasidium</taxon>
    </lineage>
</organism>
<keyword evidence="2" id="KW-1133">Transmembrane helix</keyword>
<proteinExistence type="predicted"/>